<dbReference type="AlphaFoldDB" id="A0A6J4RLK1"/>
<protein>
    <submittedName>
        <fullName evidence="1">Uncharacterized protein</fullName>
    </submittedName>
</protein>
<evidence type="ECO:0000313" key="1">
    <source>
        <dbReference type="EMBL" id="CAA9470863.1"/>
    </source>
</evidence>
<accession>A0A6J4RLK1</accession>
<name>A0A6J4RLK1_9ACTN</name>
<reference evidence="1" key="1">
    <citation type="submission" date="2020-02" db="EMBL/GenBank/DDBJ databases">
        <authorList>
            <person name="Meier V. D."/>
        </authorList>
    </citation>
    <scope>NUCLEOTIDE SEQUENCE</scope>
    <source>
        <strain evidence="1">AVDCRST_MAG67</strain>
    </source>
</reference>
<organism evidence="1">
    <name type="scientific">uncultured Solirubrobacteraceae bacterium</name>
    <dbReference type="NCBI Taxonomy" id="1162706"/>
    <lineage>
        <taxon>Bacteria</taxon>
        <taxon>Bacillati</taxon>
        <taxon>Actinomycetota</taxon>
        <taxon>Thermoleophilia</taxon>
        <taxon>Solirubrobacterales</taxon>
        <taxon>Solirubrobacteraceae</taxon>
        <taxon>environmental samples</taxon>
    </lineage>
</organism>
<dbReference type="EMBL" id="CADCVQ010000003">
    <property type="protein sequence ID" value="CAA9470863.1"/>
    <property type="molecule type" value="Genomic_DNA"/>
</dbReference>
<gene>
    <name evidence="1" type="ORF">AVDCRST_MAG67-15</name>
</gene>
<proteinExistence type="predicted"/>
<sequence>MFWVFAFRWGAFIGSRSHDAGLEPNARQLGGATACRNRGGAVDEPPLLVVIARLPYHKVLLGNYPHYGAEGAQTLVFADLSGLPCRVRTRPAS</sequence>